<keyword evidence="2 4" id="KW-0808">Transferase</keyword>
<evidence type="ECO:0000313" key="5">
    <source>
        <dbReference type="Proteomes" id="UP000321638"/>
    </source>
</evidence>
<dbReference type="PANTHER" id="PTHR43191">
    <property type="entry name" value="RRNA METHYLTRANSFERASE 3"/>
    <property type="match status" value="1"/>
</dbReference>
<dbReference type="GO" id="GO:0003723">
    <property type="term" value="F:RNA binding"/>
    <property type="evidence" value="ECO:0007669"/>
    <property type="project" value="InterPro"/>
</dbReference>
<evidence type="ECO:0000259" key="3">
    <source>
        <dbReference type="Pfam" id="PF00588"/>
    </source>
</evidence>
<sequence>MKGYFGIGVEGVSKAMNVGTLFRTAHAFGASFVFTINAQYRRRDGGHADTSDTPGAVPTYHFASVEEFCLPQGCRLVGIEITDDAIELPSFRHPRQVAYVLGAEREGLSRSAQSLCDFVVRIPTRFSVNLGVAAAIIMYDRLISLGRFADRPVAAGGPEAPLPPPVFGEPVWKRRQRRKMRAAGESGL</sequence>
<comment type="caution">
    <text evidence="4">The sequence shown here is derived from an EMBL/GenBank/DDBJ whole genome shotgun (WGS) entry which is preliminary data.</text>
</comment>
<dbReference type="CDD" id="cd18098">
    <property type="entry name" value="SpoU-like"/>
    <property type="match status" value="1"/>
</dbReference>
<dbReference type="SUPFAM" id="SSF75217">
    <property type="entry name" value="alpha/beta knot"/>
    <property type="match status" value="1"/>
</dbReference>
<proteinExistence type="predicted"/>
<dbReference type="Gene3D" id="3.40.1280.10">
    <property type="match status" value="1"/>
</dbReference>
<dbReference type="RefSeq" id="WP_147845319.1">
    <property type="nucleotide sequence ID" value="NZ_VDUZ01000002.1"/>
</dbReference>
<accession>A0A5C8PV40</accession>
<keyword evidence="1 4" id="KW-0489">Methyltransferase</keyword>
<dbReference type="InterPro" id="IPR051259">
    <property type="entry name" value="rRNA_Methyltransferase"/>
</dbReference>
<dbReference type="InterPro" id="IPR001537">
    <property type="entry name" value="SpoU_MeTrfase"/>
</dbReference>
<keyword evidence="5" id="KW-1185">Reference proteome</keyword>
<dbReference type="InterPro" id="IPR029028">
    <property type="entry name" value="Alpha/beta_knot_MTases"/>
</dbReference>
<dbReference type="Pfam" id="PF00588">
    <property type="entry name" value="SpoU_methylase"/>
    <property type="match status" value="1"/>
</dbReference>
<dbReference type="GO" id="GO:0008173">
    <property type="term" value="F:RNA methyltransferase activity"/>
    <property type="evidence" value="ECO:0007669"/>
    <property type="project" value="InterPro"/>
</dbReference>
<dbReference type="OrthoDB" id="4578643at2"/>
<evidence type="ECO:0000313" key="4">
    <source>
        <dbReference type="EMBL" id="TXL81964.1"/>
    </source>
</evidence>
<reference evidence="4 5" key="1">
    <citation type="submission" date="2019-06" db="EMBL/GenBank/DDBJ databases">
        <title>New taxonomy in bacterial strain CC-CFT640, isolated from vineyard.</title>
        <authorList>
            <person name="Lin S.-Y."/>
            <person name="Tsai C.-F."/>
            <person name="Young C.-C."/>
        </authorList>
    </citation>
    <scope>NUCLEOTIDE SEQUENCE [LARGE SCALE GENOMIC DNA]</scope>
    <source>
        <strain evidence="4 5">CC-CFT640</strain>
    </source>
</reference>
<dbReference type="GO" id="GO:0032259">
    <property type="term" value="P:methylation"/>
    <property type="evidence" value="ECO:0007669"/>
    <property type="project" value="UniProtKB-KW"/>
</dbReference>
<dbReference type="GO" id="GO:0006396">
    <property type="term" value="P:RNA processing"/>
    <property type="evidence" value="ECO:0007669"/>
    <property type="project" value="InterPro"/>
</dbReference>
<dbReference type="InterPro" id="IPR029026">
    <property type="entry name" value="tRNA_m1G_MTases_N"/>
</dbReference>
<dbReference type="Proteomes" id="UP000321638">
    <property type="component" value="Unassembled WGS sequence"/>
</dbReference>
<dbReference type="PANTHER" id="PTHR43191:SF7">
    <property type="entry name" value="OBP33PEP LIKE PROTEIN"/>
    <property type="match status" value="1"/>
</dbReference>
<protein>
    <submittedName>
        <fullName evidence="4">RNA methyltransferase</fullName>
    </submittedName>
</protein>
<dbReference type="AlphaFoldDB" id="A0A5C8PV40"/>
<feature type="domain" description="tRNA/rRNA methyltransferase SpoU type" evidence="3">
    <location>
        <begin position="8"/>
        <end position="139"/>
    </location>
</feature>
<name>A0A5C8PV40_9HYPH</name>
<evidence type="ECO:0000256" key="2">
    <source>
        <dbReference type="ARBA" id="ARBA00022679"/>
    </source>
</evidence>
<gene>
    <name evidence="4" type="ORF">FHP25_02535</name>
</gene>
<organism evidence="4 5">
    <name type="scientific">Vineibacter terrae</name>
    <dbReference type="NCBI Taxonomy" id="2586908"/>
    <lineage>
        <taxon>Bacteria</taxon>
        <taxon>Pseudomonadati</taxon>
        <taxon>Pseudomonadota</taxon>
        <taxon>Alphaproteobacteria</taxon>
        <taxon>Hyphomicrobiales</taxon>
        <taxon>Vineibacter</taxon>
    </lineage>
</organism>
<dbReference type="EMBL" id="VDUZ01000002">
    <property type="protein sequence ID" value="TXL81964.1"/>
    <property type="molecule type" value="Genomic_DNA"/>
</dbReference>
<evidence type="ECO:0000256" key="1">
    <source>
        <dbReference type="ARBA" id="ARBA00022603"/>
    </source>
</evidence>